<sequence>MVESGHPKKNNTILSLNFPKIKMLRRSNIFVEKMNNIEKELRRSSIF</sequence>
<organism evidence="1 2">
    <name type="scientific">Halpernia humi</name>
    <dbReference type="NCBI Taxonomy" id="493375"/>
    <lineage>
        <taxon>Bacteria</taxon>
        <taxon>Pseudomonadati</taxon>
        <taxon>Bacteroidota</taxon>
        <taxon>Flavobacteriia</taxon>
        <taxon>Flavobacteriales</taxon>
        <taxon>Weeksellaceae</taxon>
        <taxon>Chryseobacterium group</taxon>
        <taxon>Halpernia</taxon>
    </lineage>
</organism>
<evidence type="ECO:0000313" key="2">
    <source>
        <dbReference type="Proteomes" id="UP000236738"/>
    </source>
</evidence>
<accession>A0A1H5T8V3</accession>
<keyword evidence="2" id="KW-1185">Reference proteome</keyword>
<proteinExistence type="predicted"/>
<protein>
    <submittedName>
        <fullName evidence="1">Uncharacterized protein</fullName>
    </submittedName>
</protein>
<dbReference type="Proteomes" id="UP000236738">
    <property type="component" value="Unassembled WGS sequence"/>
</dbReference>
<gene>
    <name evidence="1" type="ORF">SAMN05421847_0385</name>
</gene>
<dbReference type="EMBL" id="FNUS01000001">
    <property type="protein sequence ID" value="SEF58521.1"/>
    <property type="molecule type" value="Genomic_DNA"/>
</dbReference>
<dbReference type="AlphaFoldDB" id="A0A1H5T8V3"/>
<reference evidence="2" key="1">
    <citation type="submission" date="2016-10" db="EMBL/GenBank/DDBJ databases">
        <authorList>
            <person name="Varghese N."/>
            <person name="Submissions S."/>
        </authorList>
    </citation>
    <scope>NUCLEOTIDE SEQUENCE [LARGE SCALE GENOMIC DNA]</scope>
    <source>
        <strain evidence="2">DSM 21580</strain>
    </source>
</reference>
<evidence type="ECO:0000313" key="1">
    <source>
        <dbReference type="EMBL" id="SEF58521.1"/>
    </source>
</evidence>
<name>A0A1H5T8V3_9FLAO</name>